<evidence type="ECO:0000313" key="7">
    <source>
        <dbReference type="EMBL" id="ABF79901.1"/>
    </source>
</evidence>
<dbReference type="SUPFAM" id="SSF46785">
    <property type="entry name" value="Winged helix' DNA-binding domain"/>
    <property type="match status" value="1"/>
</dbReference>
<dbReference type="PRINTS" id="PR00039">
    <property type="entry name" value="HTHLYSR"/>
</dbReference>
<feature type="region of interest" description="Disordered" evidence="5">
    <location>
        <begin position="1"/>
        <end position="23"/>
    </location>
</feature>
<dbReference type="PROSITE" id="PS50931">
    <property type="entry name" value="HTH_LYSR"/>
    <property type="match status" value="1"/>
</dbReference>
<dbReference type="PANTHER" id="PTHR30537">
    <property type="entry name" value="HTH-TYPE TRANSCRIPTIONAL REGULATOR"/>
    <property type="match status" value="1"/>
</dbReference>
<evidence type="ECO:0000256" key="2">
    <source>
        <dbReference type="ARBA" id="ARBA00023015"/>
    </source>
</evidence>
<dbReference type="InterPro" id="IPR036390">
    <property type="entry name" value="WH_DNA-bd_sf"/>
</dbReference>
<reference evidence="7" key="1">
    <citation type="submission" date="2006-05" db="EMBL/GenBank/DDBJ databases">
        <title>Complete sequence of chromosome 2 of Burkholderia cenocepacia AU 1054.</title>
        <authorList>
            <consortium name="US DOE Joint Genome Institute"/>
            <person name="Copeland A."/>
            <person name="Lucas S."/>
            <person name="Lapidus A."/>
            <person name="Barry K."/>
            <person name="Detter J.C."/>
            <person name="Glavina del Rio T."/>
            <person name="Hammon N."/>
            <person name="Israni S."/>
            <person name="Dalin E."/>
            <person name="Tice H."/>
            <person name="Pitluck S."/>
            <person name="Chain P."/>
            <person name="Malfatti S."/>
            <person name="Shin M."/>
            <person name="Vergez L."/>
            <person name="Schmutz J."/>
            <person name="Larimer F."/>
            <person name="Land M."/>
            <person name="Hauser L."/>
            <person name="Kyrpides N."/>
            <person name="Lykidis A."/>
            <person name="LiPuma J.J."/>
            <person name="Konstantinidis K."/>
            <person name="Tiedje J.M."/>
            <person name="Richardson P."/>
        </authorList>
    </citation>
    <scope>NUCLEOTIDE SEQUENCE [LARGE SCALE GENOMIC DNA]</scope>
    <source>
        <strain evidence="7">AU 1054</strain>
    </source>
</reference>
<dbReference type="InterPro" id="IPR036388">
    <property type="entry name" value="WH-like_DNA-bd_sf"/>
</dbReference>
<organism evidence="7">
    <name type="scientific">Burkholderia orbicola (strain AU 1054)</name>
    <dbReference type="NCBI Taxonomy" id="331271"/>
    <lineage>
        <taxon>Bacteria</taxon>
        <taxon>Pseudomonadati</taxon>
        <taxon>Pseudomonadota</taxon>
        <taxon>Betaproteobacteria</taxon>
        <taxon>Burkholderiales</taxon>
        <taxon>Burkholderiaceae</taxon>
        <taxon>Burkholderia</taxon>
        <taxon>Burkholderia cepacia complex</taxon>
        <taxon>Burkholderia orbicola</taxon>
    </lineage>
</organism>
<dbReference type="GO" id="GO:0043565">
    <property type="term" value="F:sequence-specific DNA binding"/>
    <property type="evidence" value="ECO:0007669"/>
    <property type="project" value="TreeGrafter"/>
</dbReference>
<dbReference type="Gene3D" id="3.40.190.290">
    <property type="match status" value="1"/>
</dbReference>
<dbReference type="Gene3D" id="1.10.10.10">
    <property type="entry name" value="Winged helix-like DNA-binding domain superfamily/Winged helix DNA-binding domain"/>
    <property type="match status" value="1"/>
</dbReference>
<evidence type="ECO:0000256" key="5">
    <source>
        <dbReference type="SAM" id="MobiDB-lite"/>
    </source>
</evidence>
<dbReference type="InterPro" id="IPR000847">
    <property type="entry name" value="LysR_HTH_N"/>
</dbReference>
<dbReference type="AlphaFoldDB" id="A0A0H2Y080"/>
<evidence type="ECO:0000256" key="1">
    <source>
        <dbReference type="ARBA" id="ARBA00009437"/>
    </source>
</evidence>
<keyword evidence="2" id="KW-0805">Transcription regulation</keyword>
<accession>A0A0H2Y080</accession>
<dbReference type="HOGENOM" id="CLU_039613_2_0_4"/>
<dbReference type="InterPro" id="IPR005119">
    <property type="entry name" value="LysR_subst-bd"/>
</dbReference>
<dbReference type="GO" id="GO:0003700">
    <property type="term" value="F:DNA-binding transcription factor activity"/>
    <property type="evidence" value="ECO:0007669"/>
    <property type="project" value="InterPro"/>
</dbReference>
<keyword evidence="4" id="KW-0804">Transcription</keyword>
<proteinExistence type="inferred from homology"/>
<protein>
    <submittedName>
        <fullName evidence="7">Transcriptional regulator, LysR family</fullName>
    </submittedName>
</protein>
<dbReference type="PANTHER" id="PTHR30537:SF3">
    <property type="entry name" value="TRANSCRIPTIONAL REGULATORY PROTEIN"/>
    <property type="match status" value="1"/>
</dbReference>
<dbReference type="Pfam" id="PF03466">
    <property type="entry name" value="LysR_substrate"/>
    <property type="match status" value="1"/>
</dbReference>
<dbReference type="SUPFAM" id="SSF53850">
    <property type="entry name" value="Periplasmic binding protein-like II"/>
    <property type="match status" value="1"/>
</dbReference>
<feature type="domain" description="HTH lysR-type" evidence="6">
    <location>
        <begin position="26"/>
        <end position="83"/>
    </location>
</feature>
<evidence type="ECO:0000256" key="3">
    <source>
        <dbReference type="ARBA" id="ARBA00023125"/>
    </source>
</evidence>
<evidence type="ECO:0000259" key="6">
    <source>
        <dbReference type="PROSITE" id="PS50931"/>
    </source>
</evidence>
<evidence type="ECO:0000256" key="4">
    <source>
        <dbReference type="ARBA" id="ARBA00023163"/>
    </source>
</evidence>
<dbReference type="EMBL" id="CP000379">
    <property type="protein sequence ID" value="ABF79901.1"/>
    <property type="molecule type" value="Genomic_DNA"/>
</dbReference>
<gene>
    <name evidence="7" type="ordered locus">Bcen_5026</name>
</gene>
<name>A0A0H2Y080_BURO1</name>
<sequence>MGDAARGHAANYRSGNAKMHQSGHTMNWDDARVFLAIHRERTLRRAAQTLGVDQATVGRRLATLEHMLGATLFLRSSKGYLPTPVGELALRAAEAMEQHAHELVRLTQGVDRRLAGEVKITTTDALAIEFVMPSIARLHAKHPDVSVALNTSTHILNLAKREADIAIRTVRPENPDLVARRLACWDMGLFASPDYLHRHGEPERGRAFAGHDLAVYQPYIDASRKPTLAGEPIDGGRIVTRTNSNLMLRAALRAGLGVGEIPVHMGERDGLARIWPDRMRASPYEVWLVTHRDLRHTARIRAAIDEIVAAFAAHR</sequence>
<dbReference type="Pfam" id="PF00126">
    <property type="entry name" value="HTH_1"/>
    <property type="match status" value="1"/>
</dbReference>
<comment type="similarity">
    <text evidence="1">Belongs to the LysR transcriptional regulatory family.</text>
</comment>
<dbReference type="InterPro" id="IPR058163">
    <property type="entry name" value="LysR-type_TF_proteobact-type"/>
</dbReference>
<keyword evidence="3" id="KW-0238">DNA-binding</keyword>
<dbReference type="GO" id="GO:0006351">
    <property type="term" value="P:DNA-templated transcription"/>
    <property type="evidence" value="ECO:0007669"/>
    <property type="project" value="TreeGrafter"/>
</dbReference>